<gene>
    <name evidence="1" type="ORF">IQ260_02490</name>
</gene>
<keyword evidence="2" id="KW-1185">Reference proteome</keyword>
<accession>A0A928ZS31</accession>
<protein>
    <submittedName>
        <fullName evidence="1">Type II toxin-antitoxin system RelE/ParE family toxin</fullName>
    </submittedName>
</protein>
<evidence type="ECO:0000313" key="1">
    <source>
        <dbReference type="EMBL" id="MBE9065517.1"/>
    </source>
</evidence>
<dbReference type="AlphaFoldDB" id="A0A928ZS31"/>
<dbReference type="InterPro" id="IPR031552">
    <property type="entry name" value="ParE-like_toxin"/>
</dbReference>
<dbReference type="Pfam" id="PF15781">
    <property type="entry name" value="ParE-like_toxin"/>
    <property type="match status" value="1"/>
</dbReference>
<name>A0A928ZS31_LEPEC</name>
<evidence type="ECO:0000313" key="2">
    <source>
        <dbReference type="Proteomes" id="UP000615026"/>
    </source>
</evidence>
<dbReference type="RefSeq" id="WP_193990545.1">
    <property type="nucleotide sequence ID" value="NZ_JADEXP010000010.1"/>
</dbReference>
<organism evidence="1 2">
    <name type="scientific">Leptolyngbya cf. ectocarpi LEGE 11479</name>
    <dbReference type="NCBI Taxonomy" id="1828722"/>
    <lineage>
        <taxon>Bacteria</taxon>
        <taxon>Bacillati</taxon>
        <taxon>Cyanobacteriota</taxon>
        <taxon>Cyanophyceae</taxon>
        <taxon>Leptolyngbyales</taxon>
        <taxon>Leptolyngbyaceae</taxon>
        <taxon>Leptolyngbya group</taxon>
        <taxon>Leptolyngbya</taxon>
    </lineage>
</organism>
<proteinExistence type="predicted"/>
<dbReference type="EMBL" id="JADEXP010000010">
    <property type="protein sequence ID" value="MBE9065517.1"/>
    <property type="molecule type" value="Genomic_DNA"/>
</dbReference>
<comment type="caution">
    <text evidence="1">The sequence shown here is derived from an EMBL/GenBank/DDBJ whole genome shotgun (WGS) entry which is preliminary data.</text>
</comment>
<reference evidence="1" key="1">
    <citation type="submission" date="2020-10" db="EMBL/GenBank/DDBJ databases">
        <authorList>
            <person name="Castelo-Branco R."/>
            <person name="Eusebio N."/>
            <person name="Adriana R."/>
            <person name="Vieira A."/>
            <person name="Brugerolle De Fraissinette N."/>
            <person name="Rezende De Castro R."/>
            <person name="Schneider M.P."/>
            <person name="Vasconcelos V."/>
            <person name="Leao P.N."/>
        </authorList>
    </citation>
    <scope>NUCLEOTIDE SEQUENCE</scope>
    <source>
        <strain evidence="1">LEGE 11479</strain>
    </source>
</reference>
<sequence>MDVYLSSRFDKALDKLSEDDLVLVEDQIDFIVEHPNCGVLKKGDLSYLRVHKFKLSGDEILLGYSWLEERVELYLLDLGPHENFYRDMRRRRKSDITFMA</sequence>
<dbReference type="Proteomes" id="UP000615026">
    <property type="component" value="Unassembled WGS sequence"/>
</dbReference>